<comment type="caution">
    <text evidence="2">The sequence shown here is derived from an EMBL/GenBank/DDBJ whole genome shotgun (WGS) entry which is preliminary data.</text>
</comment>
<organism evidence="2 3">
    <name type="scientific">Trifolium medium</name>
    <dbReference type="NCBI Taxonomy" id="97028"/>
    <lineage>
        <taxon>Eukaryota</taxon>
        <taxon>Viridiplantae</taxon>
        <taxon>Streptophyta</taxon>
        <taxon>Embryophyta</taxon>
        <taxon>Tracheophyta</taxon>
        <taxon>Spermatophyta</taxon>
        <taxon>Magnoliopsida</taxon>
        <taxon>eudicotyledons</taxon>
        <taxon>Gunneridae</taxon>
        <taxon>Pentapetalae</taxon>
        <taxon>rosids</taxon>
        <taxon>fabids</taxon>
        <taxon>Fabales</taxon>
        <taxon>Fabaceae</taxon>
        <taxon>Papilionoideae</taxon>
        <taxon>50 kb inversion clade</taxon>
        <taxon>NPAAA clade</taxon>
        <taxon>Hologalegina</taxon>
        <taxon>IRL clade</taxon>
        <taxon>Trifolieae</taxon>
        <taxon>Trifolium</taxon>
    </lineage>
</organism>
<feature type="compositionally biased region" description="Gly residues" evidence="1">
    <location>
        <begin position="1"/>
        <end position="14"/>
    </location>
</feature>
<dbReference type="Proteomes" id="UP000265520">
    <property type="component" value="Unassembled WGS sequence"/>
</dbReference>
<reference evidence="2 3" key="1">
    <citation type="journal article" date="2018" name="Front. Plant Sci.">
        <title>Red Clover (Trifolium pratense) and Zigzag Clover (T. medium) - A Picture of Genomic Similarities and Differences.</title>
        <authorList>
            <person name="Dluhosova J."/>
            <person name="Istvanek J."/>
            <person name="Nedelnik J."/>
            <person name="Repkova J."/>
        </authorList>
    </citation>
    <scope>NUCLEOTIDE SEQUENCE [LARGE SCALE GENOMIC DNA]</scope>
    <source>
        <strain evidence="3">cv. 10/8</strain>
        <tissue evidence="2">Leaf</tissue>
    </source>
</reference>
<protein>
    <submittedName>
        <fullName evidence="2">TCP family transcription factor-like protein</fullName>
    </submittedName>
</protein>
<dbReference type="AlphaFoldDB" id="A0A392V7S4"/>
<dbReference type="EMBL" id="LXQA011088249">
    <property type="protein sequence ID" value="MCI84324.1"/>
    <property type="molecule type" value="Genomic_DNA"/>
</dbReference>
<accession>A0A392V7S4</accession>
<proteinExistence type="predicted"/>
<evidence type="ECO:0000313" key="3">
    <source>
        <dbReference type="Proteomes" id="UP000265520"/>
    </source>
</evidence>
<name>A0A392V7S4_9FABA</name>
<feature type="compositionally biased region" description="Low complexity" evidence="1">
    <location>
        <begin position="15"/>
        <end position="26"/>
    </location>
</feature>
<evidence type="ECO:0000313" key="2">
    <source>
        <dbReference type="EMBL" id="MCI84324.1"/>
    </source>
</evidence>
<keyword evidence="3" id="KW-1185">Reference proteome</keyword>
<sequence length="53" mass="5040">MREGEGGGGGGGGASSSSSAGNSISGLLRPPSNMLPATAMWATAGSGNTIWMV</sequence>
<feature type="non-terminal residue" evidence="2">
    <location>
        <position position="53"/>
    </location>
</feature>
<evidence type="ECO:0000256" key="1">
    <source>
        <dbReference type="SAM" id="MobiDB-lite"/>
    </source>
</evidence>
<feature type="region of interest" description="Disordered" evidence="1">
    <location>
        <begin position="1"/>
        <end position="29"/>
    </location>
</feature>